<keyword evidence="2" id="KW-1185">Reference proteome</keyword>
<protein>
    <submittedName>
        <fullName evidence="1">Lysophosphatidic acid:oleoyl-acyltransferase</fullName>
    </submittedName>
</protein>
<reference evidence="2" key="1">
    <citation type="journal article" date="2019" name="MBio">
        <title>Comparative genomics for the elucidation of multidrug resistance (MDR) in Candida lusitaniae.</title>
        <authorList>
            <person name="Kannan A."/>
            <person name="Asner S.A."/>
            <person name="Trachsel E."/>
            <person name="Kelly S."/>
            <person name="Parker J."/>
            <person name="Sanglard D."/>
        </authorList>
    </citation>
    <scope>NUCLEOTIDE SEQUENCE [LARGE SCALE GENOMIC DNA]</scope>
    <source>
        <strain evidence="2">P1</strain>
    </source>
</reference>
<proteinExistence type="predicted"/>
<dbReference type="Proteomes" id="UP000326582">
    <property type="component" value="Chromosome 3"/>
</dbReference>
<accession>A0ACD0WKE5</accession>
<sequence length="290" mass="32946">MEKFSTWRDKGTGISPFMPPESAESFAFKFIVSPVLVCVKAPLFVLLYLATYIAPKPAIKLAFSWLLGIKDIDLSVEGIRKTKTEEINRHKPQLNDVVIVNSISPLDVFILFVVSAVNSLRQIVVVVSSPDGLMRFSVWEYVSFMFSDLDSRFPKDNKLSSFKELEGKMVIFFPEGTSTNNKAILPFIQIPESFLSIPGFSYKTIVLRMYPNILTLPVPHMTKSQYIRKSLSQREKTFVKVRIVPNEKASLNASKVIFAENGLNTVQLGLKEKKDFFTFYRSYTVSKLTK</sequence>
<name>A0ACD0WKE5_CLALS</name>
<organism evidence="1 2">
    <name type="scientific">Clavispora lusitaniae</name>
    <name type="common">Candida lusitaniae</name>
    <dbReference type="NCBI Taxonomy" id="36911"/>
    <lineage>
        <taxon>Eukaryota</taxon>
        <taxon>Fungi</taxon>
        <taxon>Dikarya</taxon>
        <taxon>Ascomycota</taxon>
        <taxon>Saccharomycotina</taxon>
        <taxon>Pichiomycetes</taxon>
        <taxon>Metschnikowiaceae</taxon>
        <taxon>Clavispora</taxon>
    </lineage>
</organism>
<evidence type="ECO:0000313" key="1">
    <source>
        <dbReference type="EMBL" id="QFZ27801.1"/>
    </source>
</evidence>
<evidence type="ECO:0000313" key="2">
    <source>
        <dbReference type="Proteomes" id="UP000326582"/>
    </source>
</evidence>
<dbReference type="EMBL" id="CP038486">
    <property type="protein sequence ID" value="QFZ27801.1"/>
    <property type="molecule type" value="Genomic_DNA"/>
</dbReference>
<gene>
    <name evidence="1" type="ORF">EJF14_30788</name>
</gene>